<dbReference type="SMART" id="SM00382">
    <property type="entry name" value="AAA"/>
    <property type="match status" value="1"/>
</dbReference>
<comment type="subcellular location">
    <subcellularLocation>
        <location evidence="1">Cell membrane</location>
        <topology evidence="1">Peripheral membrane protein</topology>
    </subcellularLocation>
</comment>
<dbReference type="SUPFAM" id="SSF52540">
    <property type="entry name" value="P-loop containing nucleoside triphosphate hydrolases"/>
    <property type="match status" value="1"/>
</dbReference>
<keyword evidence="4" id="KW-1003">Cell membrane</keyword>
<dbReference type="PROSITE" id="PS50893">
    <property type="entry name" value="ABC_TRANSPORTER_2"/>
    <property type="match status" value="1"/>
</dbReference>
<dbReference type="RefSeq" id="WP_073238455.1">
    <property type="nucleotide sequence ID" value="NZ_FQUY01000010.1"/>
</dbReference>
<keyword evidence="5" id="KW-0547">Nucleotide-binding</keyword>
<dbReference type="GO" id="GO:0042626">
    <property type="term" value="F:ATPase-coupled transmembrane transporter activity"/>
    <property type="evidence" value="ECO:0007669"/>
    <property type="project" value="TreeGrafter"/>
</dbReference>
<gene>
    <name evidence="10" type="ORF">SAMN02745133_01632</name>
</gene>
<evidence type="ECO:0000256" key="2">
    <source>
        <dbReference type="ARBA" id="ARBA00005417"/>
    </source>
</evidence>
<dbReference type="GO" id="GO:0043190">
    <property type="term" value="C:ATP-binding cassette (ABC) transporter complex"/>
    <property type="evidence" value="ECO:0007669"/>
    <property type="project" value="TreeGrafter"/>
</dbReference>
<dbReference type="Pfam" id="PF00005">
    <property type="entry name" value="ABC_tran"/>
    <property type="match status" value="1"/>
</dbReference>
<keyword evidence="3" id="KW-0813">Transport</keyword>
<dbReference type="InterPro" id="IPR003593">
    <property type="entry name" value="AAA+_ATPase"/>
</dbReference>
<dbReference type="GO" id="GO:0016887">
    <property type="term" value="F:ATP hydrolysis activity"/>
    <property type="evidence" value="ECO:0007669"/>
    <property type="project" value="InterPro"/>
</dbReference>
<evidence type="ECO:0000256" key="5">
    <source>
        <dbReference type="ARBA" id="ARBA00022741"/>
    </source>
</evidence>
<evidence type="ECO:0000256" key="1">
    <source>
        <dbReference type="ARBA" id="ARBA00004202"/>
    </source>
</evidence>
<keyword evidence="8" id="KW-0472">Membrane</keyword>
<dbReference type="FunFam" id="3.40.50.300:FF:000224">
    <property type="entry name" value="Energy-coupling factor transporter ATP-binding protein EcfA"/>
    <property type="match status" value="1"/>
</dbReference>
<evidence type="ECO:0000313" key="10">
    <source>
        <dbReference type="EMBL" id="SHF01810.1"/>
    </source>
</evidence>
<dbReference type="PANTHER" id="PTHR43553:SF24">
    <property type="entry name" value="ENERGY-COUPLING FACTOR TRANSPORTER ATP-BINDING PROTEIN ECFA1"/>
    <property type="match status" value="1"/>
</dbReference>
<proteinExistence type="inferred from homology"/>
<dbReference type="InterPro" id="IPR017871">
    <property type="entry name" value="ABC_transporter-like_CS"/>
</dbReference>
<accession>A0A1M4Y807</accession>
<evidence type="ECO:0000259" key="9">
    <source>
        <dbReference type="PROSITE" id="PS50893"/>
    </source>
</evidence>
<dbReference type="OrthoDB" id="9784332at2"/>
<keyword evidence="11" id="KW-1185">Reference proteome</keyword>
<dbReference type="Proteomes" id="UP000184148">
    <property type="component" value="Unassembled WGS sequence"/>
</dbReference>
<dbReference type="InterPro" id="IPR050095">
    <property type="entry name" value="ECF_ABC_transporter_ATP-bd"/>
</dbReference>
<name>A0A1M4Y807_9FIRM</name>
<dbReference type="GO" id="GO:0005524">
    <property type="term" value="F:ATP binding"/>
    <property type="evidence" value="ECO:0007669"/>
    <property type="project" value="UniProtKB-KW"/>
</dbReference>
<reference evidence="11" key="1">
    <citation type="submission" date="2016-11" db="EMBL/GenBank/DDBJ databases">
        <authorList>
            <person name="Varghese N."/>
            <person name="Submissions S."/>
        </authorList>
    </citation>
    <scope>NUCLEOTIDE SEQUENCE [LARGE SCALE GENOMIC DNA]</scope>
    <source>
        <strain evidence="11">DSM 12395</strain>
    </source>
</reference>
<evidence type="ECO:0000256" key="4">
    <source>
        <dbReference type="ARBA" id="ARBA00022475"/>
    </source>
</evidence>
<evidence type="ECO:0000256" key="8">
    <source>
        <dbReference type="ARBA" id="ARBA00023136"/>
    </source>
</evidence>
<dbReference type="EMBL" id="FQUY01000010">
    <property type="protein sequence ID" value="SHF01810.1"/>
    <property type="molecule type" value="Genomic_DNA"/>
</dbReference>
<keyword evidence="6 10" id="KW-0067">ATP-binding</keyword>
<dbReference type="Gene3D" id="3.40.50.300">
    <property type="entry name" value="P-loop containing nucleotide triphosphate hydrolases"/>
    <property type="match status" value="1"/>
</dbReference>
<sequence length="294" mass="31526">MTAAAEPVVCFKRFSYRYPNTDFYALKDINLTLPKGSFIGFTGPTGAGKTTLIKSINGIIPHVEGGACSGQVLLKGCPTGNLSTAEIGRLVGTVLDDPEAQIICLDVEQELVFGLENYGVPPDEMEQRITTALSSVGISHLRHRSTRSLSGGQKQRLAIAAALALLPEVLVLDEPTSELDPLGTEEVFTVLKQLNVKHGITVLVAEQKTELLARHCDQLVILSQGEVALAGTPREVFKHKSIYHLGVALPQVTELALRLNGGRCHLPITLEEGIEFCRALVPGGGGKLCNRSLT</sequence>
<organism evidence="10 11">
    <name type="scientific">Desulforamulus putei DSM 12395</name>
    <dbReference type="NCBI Taxonomy" id="1121429"/>
    <lineage>
        <taxon>Bacteria</taxon>
        <taxon>Bacillati</taxon>
        <taxon>Bacillota</taxon>
        <taxon>Clostridia</taxon>
        <taxon>Eubacteriales</taxon>
        <taxon>Peptococcaceae</taxon>
        <taxon>Desulforamulus</taxon>
    </lineage>
</organism>
<dbReference type="InterPro" id="IPR015856">
    <property type="entry name" value="ABC_transpr_CbiO/EcfA_su"/>
</dbReference>
<dbReference type="PROSITE" id="PS00211">
    <property type="entry name" value="ABC_TRANSPORTER_1"/>
    <property type="match status" value="1"/>
</dbReference>
<evidence type="ECO:0000256" key="3">
    <source>
        <dbReference type="ARBA" id="ARBA00022448"/>
    </source>
</evidence>
<dbReference type="PANTHER" id="PTHR43553">
    <property type="entry name" value="HEAVY METAL TRANSPORTER"/>
    <property type="match status" value="1"/>
</dbReference>
<dbReference type="InterPro" id="IPR027417">
    <property type="entry name" value="P-loop_NTPase"/>
</dbReference>
<keyword evidence="7" id="KW-1278">Translocase</keyword>
<protein>
    <submittedName>
        <fullName evidence="10">Energy-coupling factor transport system ATP-binding protein</fullName>
    </submittedName>
</protein>
<evidence type="ECO:0000256" key="7">
    <source>
        <dbReference type="ARBA" id="ARBA00022967"/>
    </source>
</evidence>
<dbReference type="InterPro" id="IPR003439">
    <property type="entry name" value="ABC_transporter-like_ATP-bd"/>
</dbReference>
<comment type="similarity">
    <text evidence="2">Belongs to the ABC transporter superfamily.</text>
</comment>
<evidence type="ECO:0000256" key="6">
    <source>
        <dbReference type="ARBA" id="ARBA00022840"/>
    </source>
</evidence>
<dbReference type="STRING" id="1121429.SAMN02745133_01632"/>
<dbReference type="CDD" id="cd03225">
    <property type="entry name" value="ABC_cobalt_CbiO_domain1"/>
    <property type="match status" value="1"/>
</dbReference>
<evidence type="ECO:0000313" key="11">
    <source>
        <dbReference type="Proteomes" id="UP000184148"/>
    </source>
</evidence>
<feature type="domain" description="ABC transporter" evidence="9">
    <location>
        <begin position="9"/>
        <end position="249"/>
    </location>
</feature>
<dbReference type="AlphaFoldDB" id="A0A1M4Y807"/>